<gene>
    <name evidence="5" type="ORF">ONT19_15940</name>
</gene>
<protein>
    <submittedName>
        <fullName evidence="5">CatB-related O-acetyltransferase</fullName>
    </submittedName>
</protein>
<evidence type="ECO:0000313" key="6">
    <source>
        <dbReference type="Proteomes" id="UP001209417"/>
    </source>
</evidence>
<dbReference type="EMBL" id="JAPDVG010000002">
    <property type="protein sequence ID" value="MCW4133042.1"/>
    <property type="molecule type" value="Genomic_DNA"/>
</dbReference>
<dbReference type="GO" id="GO:0016746">
    <property type="term" value="F:acyltransferase activity"/>
    <property type="evidence" value="ECO:0007669"/>
    <property type="project" value="UniProtKB-KW"/>
</dbReference>
<evidence type="ECO:0000313" key="5">
    <source>
        <dbReference type="EMBL" id="MCW4133042.1"/>
    </source>
</evidence>
<dbReference type="InterPro" id="IPR018357">
    <property type="entry name" value="Hexapep_transf_CS"/>
</dbReference>
<keyword evidence="2" id="KW-0808">Transferase</keyword>
<accession>A0AAW5UEX7</accession>
<dbReference type="Gene3D" id="2.160.10.10">
    <property type="entry name" value="Hexapeptide repeat proteins"/>
    <property type="match status" value="1"/>
</dbReference>
<evidence type="ECO:0000256" key="4">
    <source>
        <dbReference type="ARBA" id="ARBA00023315"/>
    </source>
</evidence>
<dbReference type="PANTHER" id="PTHR43300">
    <property type="entry name" value="ACETYLTRANSFERASE"/>
    <property type="match status" value="1"/>
</dbReference>
<dbReference type="Pfam" id="PF00132">
    <property type="entry name" value="Hexapep"/>
    <property type="match status" value="1"/>
</dbReference>
<dbReference type="InterPro" id="IPR001451">
    <property type="entry name" value="Hexapep"/>
</dbReference>
<dbReference type="SUPFAM" id="SSF51161">
    <property type="entry name" value="Trimeric LpxA-like enzymes"/>
    <property type="match status" value="1"/>
</dbReference>
<dbReference type="PROSITE" id="PS00101">
    <property type="entry name" value="HEXAPEP_TRANSFERASES"/>
    <property type="match status" value="1"/>
</dbReference>
<reference evidence="5" key="1">
    <citation type="submission" date="2022-11" db="EMBL/GenBank/DDBJ databases">
        <title>Genomic repertoires linked with pathogenic potency of arthritogenic Prevotella copri isolated from the gut of rheumatoid arthritis patients.</title>
        <authorList>
            <person name="Nii T."/>
            <person name="Maeda Y."/>
            <person name="Motooka D."/>
            <person name="Naito M."/>
            <person name="Matsumoto Y."/>
            <person name="Ogawa T."/>
            <person name="Oguro-Igashira E."/>
            <person name="Kishikawa T."/>
            <person name="Yamashita M."/>
            <person name="Koizumi S."/>
            <person name="Kurakawa T."/>
            <person name="Okumura R."/>
            <person name="Kayama H."/>
            <person name="Murakami M."/>
            <person name="Sakaguchi T."/>
            <person name="Das B."/>
            <person name="Nakamura S."/>
            <person name="Okada Y."/>
            <person name="Kumanogoh A."/>
            <person name="Takeda K."/>
        </authorList>
    </citation>
    <scope>NUCLEOTIDE SEQUENCE</scope>
    <source>
        <strain evidence="5">H019-1</strain>
    </source>
</reference>
<comment type="caution">
    <text evidence="5">The sequence shown here is derived from an EMBL/GenBank/DDBJ whole genome shotgun (WGS) entry which is preliminary data.</text>
</comment>
<dbReference type="AlphaFoldDB" id="A0AAW5UEX7"/>
<dbReference type="RefSeq" id="WP_264953497.1">
    <property type="nucleotide sequence ID" value="NZ_JAPDVE010000017.1"/>
</dbReference>
<name>A0AAW5UEX7_9BACT</name>
<dbReference type="PANTHER" id="PTHR43300:SF11">
    <property type="entry name" value="ACETYLTRANSFERASE RV3034C-RELATED"/>
    <property type="match status" value="1"/>
</dbReference>
<dbReference type="CDD" id="cd03349">
    <property type="entry name" value="LbH_XAT"/>
    <property type="match status" value="1"/>
</dbReference>
<dbReference type="InterPro" id="IPR011004">
    <property type="entry name" value="Trimer_LpxA-like_sf"/>
</dbReference>
<comment type="similarity">
    <text evidence="1">Belongs to the transferase hexapeptide repeat family.</text>
</comment>
<dbReference type="InterPro" id="IPR050179">
    <property type="entry name" value="Trans_hexapeptide_repeat"/>
</dbReference>
<evidence type="ECO:0000256" key="1">
    <source>
        <dbReference type="ARBA" id="ARBA00007274"/>
    </source>
</evidence>
<organism evidence="5 6">
    <name type="scientific">Segatella copri</name>
    <dbReference type="NCBI Taxonomy" id="165179"/>
    <lineage>
        <taxon>Bacteria</taxon>
        <taxon>Pseudomonadati</taxon>
        <taxon>Bacteroidota</taxon>
        <taxon>Bacteroidia</taxon>
        <taxon>Bacteroidales</taxon>
        <taxon>Prevotellaceae</taxon>
        <taxon>Segatella</taxon>
    </lineage>
</organism>
<evidence type="ECO:0000256" key="2">
    <source>
        <dbReference type="ARBA" id="ARBA00022679"/>
    </source>
</evidence>
<keyword evidence="4" id="KW-0012">Acyltransferase</keyword>
<proteinExistence type="inferred from homology"/>
<evidence type="ECO:0000256" key="3">
    <source>
        <dbReference type="ARBA" id="ARBA00022737"/>
    </source>
</evidence>
<sequence length="233" mass="25930">MKSLLILCVKQIKSFMGGHIHQIMFFRNKVKLYSKHVRFLGNSFADTNCIFEGYNSIGEDSKLKSVELGLGSYIGAYNKWTKVKVGKFSSIASNIHIIAGKHPTSTFVSTHPAFFSKSSNAAGFTFVSKQLFDEVPLTRNGFLVEIGSDVWIGDNVSIMSGVTIGDGAIIGANSLVIKDIDPFSINVGIPAKKTKTRFSESEIKKISSLKWWNFDWDWLKTNSEKFSNVKNII</sequence>
<dbReference type="Proteomes" id="UP001209417">
    <property type="component" value="Unassembled WGS sequence"/>
</dbReference>
<keyword evidence="3" id="KW-0677">Repeat</keyword>